<dbReference type="RefSeq" id="XP_009027332.1">
    <property type="nucleotide sequence ID" value="XM_009029084.1"/>
</dbReference>
<dbReference type="GO" id="GO:0004930">
    <property type="term" value="F:G protein-coupled receptor activity"/>
    <property type="evidence" value="ECO:0000318"/>
    <property type="project" value="GO_Central"/>
</dbReference>
<sequence length="522" mass="59146">MWLNISNASSFSNESCCTNITNNTILNSPQNSEKQLLIIALPIIVLVGLIGNTLSFIILLSKPMRKTSVYFFLAVLAVSDTMVLLLSAFKTWIVLISGIELLRLSNVSCKIIFYLTNISYHTSAWIIVLVTFDRFVAVWLPLKSASICTVRRAKIATVVLTVVMAAYNSYIPILYSLHPVETEVGTTVYRCQSPNSYVTLALNLTIIRSITYCFVPFIVIFIFNICIDFKLRKIPKITLHQTFSSAASSKDNKPTKNRNNLAAATAETADKTSITTCFDDDTSEKNMTNFISRSPAVAIKYKNKKKKSKNDQSNNLSSKTQRSHQTKLTRMLFAISISWLVLTAPYSLHSLFTLLFSKQDAVAKPNETKIKHSNKQSMILIKAVCFMLYYINHSINFFLYCLVGKKFRTRMKSFFYKCCSKRLSHSTSVRTMKSHFFEMDQMHQNSSKFTSNKINLAARYLIDNNDINNGVNNDINTENNNANNNNINNDIIKETSSNINDNDISNQSRQQANEMDDILLEI</sequence>
<name>T1EUS5_HELRO</name>
<feature type="transmembrane region" description="Helical" evidence="10">
    <location>
        <begin position="153"/>
        <end position="175"/>
    </location>
</feature>
<keyword evidence="6 8" id="KW-0675">Receptor</keyword>
<evidence type="ECO:0000256" key="8">
    <source>
        <dbReference type="RuleBase" id="RU000688"/>
    </source>
</evidence>
<dbReference type="CDD" id="cd14978">
    <property type="entry name" value="7tmA_FMRFamide_R-like"/>
    <property type="match status" value="1"/>
</dbReference>
<dbReference type="InParanoid" id="T1EUS5"/>
<dbReference type="KEGG" id="hro:HELRODRAFT_164023"/>
<reference evidence="13" key="3">
    <citation type="submission" date="2015-06" db="UniProtKB">
        <authorList>
            <consortium name="EnsemblMetazoa"/>
        </authorList>
    </citation>
    <scope>IDENTIFICATION</scope>
</reference>
<feature type="transmembrane region" description="Helical" evidence="10">
    <location>
        <begin position="111"/>
        <end position="132"/>
    </location>
</feature>
<keyword evidence="3 10" id="KW-1133">Transmembrane helix</keyword>
<keyword evidence="5 10" id="KW-0472">Membrane</keyword>
<evidence type="ECO:0000313" key="12">
    <source>
        <dbReference type="EMBL" id="ESN94224.1"/>
    </source>
</evidence>
<dbReference type="PRINTS" id="PR00237">
    <property type="entry name" value="GPCRRHODOPSN"/>
</dbReference>
<evidence type="ECO:0000256" key="6">
    <source>
        <dbReference type="ARBA" id="ARBA00023170"/>
    </source>
</evidence>
<dbReference type="HOGENOM" id="CLU_009579_24_0_1"/>
<accession>T1EUS5</accession>
<dbReference type="eggNOG" id="KOG3656">
    <property type="taxonomic scope" value="Eukaryota"/>
</dbReference>
<dbReference type="FunCoup" id="T1EUS5">
    <property type="interactions" value="14"/>
</dbReference>
<keyword evidence="14" id="KW-1185">Reference proteome</keyword>
<feature type="transmembrane region" description="Helical" evidence="10">
    <location>
        <begin position="328"/>
        <end position="348"/>
    </location>
</feature>
<keyword evidence="4 8" id="KW-0297">G-protein coupled receptor</keyword>
<dbReference type="Proteomes" id="UP000015101">
    <property type="component" value="Unassembled WGS sequence"/>
</dbReference>
<feature type="transmembrane region" description="Helical" evidence="10">
    <location>
        <begin position="379"/>
        <end position="403"/>
    </location>
</feature>
<dbReference type="GO" id="GO:0005886">
    <property type="term" value="C:plasma membrane"/>
    <property type="evidence" value="ECO:0000318"/>
    <property type="project" value="GO_Central"/>
</dbReference>
<keyword evidence="7 8" id="KW-0807">Transducer</keyword>
<dbReference type="PANTHER" id="PTHR24243:SF230">
    <property type="entry name" value="G-PROTEIN COUPLED RECEPTORS FAMILY 1 PROFILE DOMAIN-CONTAINING PROTEIN"/>
    <property type="match status" value="1"/>
</dbReference>
<keyword evidence="2 8" id="KW-0812">Transmembrane</keyword>
<dbReference type="PROSITE" id="PS00237">
    <property type="entry name" value="G_PROTEIN_RECEP_F1_1"/>
    <property type="match status" value="1"/>
</dbReference>
<dbReference type="STRING" id="6412.T1EUS5"/>
<evidence type="ECO:0000259" key="11">
    <source>
        <dbReference type="PROSITE" id="PS50262"/>
    </source>
</evidence>
<evidence type="ECO:0000256" key="9">
    <source>
        <dbReference type="SAM" id="MobiDB-lite"/>
    </source>
</evidence>
<evidence type="ECO:0000256" key="1">
    <source>
        <dbReference type="ARBA" id="ARBA00004141"/>
    </source>
</evidence>
<proteinExistence type="inferred from homology"/>
<dbReference type="GeneID" id="20200325"/>
<protein>
    <recommendedName>
        <fullName evidence="11">G-protein coupled receptors family 1 profile domain-containing protein</fullName>
    </recommendedName>
</protein>
<dbReference type="OMA" id="QANEMDD"/>
<evidence type="ECO:0000313" key="14">
    <source>
        <dbReference type="Proteomes" id="UP000015101"/>
    </source>
</evidence>
<dbReference type="Gene3D" id="1.20.1070.10">
    <property type="entry name" value="Rhodopsin 7-helix transmembrane proteins"/>
    <property type="match status" value="1"/>
</dbReference>
<dbReference type="EnsemblMetazoa" id="HelroT164023">
    <property type="protein sequence ID" value="HelroP164023"/>
    <property type="gene ID" value="HelroG164023"/>
</dbReference>
<evidence type="ECO:0000256" key="3">
    <source>
        <dbReference type="ARBA" id="ARBA00022989"/>
    </source>
</evidence>
<dbReference type="OrthoDB" id="9990906at2759"/>
<evidence type="ECO:0000313" key="13">
    <source>
        <dbReference type="EnsemblMetazoa" id="HelroP164023"/>
    </source>
</evidence>
<feature type="transmembrane region" description="Helical" evidence="10">
    <location>
        <begin position="206"/>
        <end position="227"/>
    </location>
</feature>
<dbReference type="PANTHER" id="PTHR24243">
    <property type="entry name" value="G-PROTEIN COUPLED RECEPTOR"/>
    <property type="match status" value="1"/>
</dbReference>
<dbReference type="PROSITE" id="PS50262">
    <property type="entry name" value="G_PROTEIN_RECEP_F1_2"/>
    <property type="match status" value="1"/>
</dbReference>
<dbReference type="SUPFAM" id="SSF81321">
    <property type="entry name" value="Family A G protein-coupled receptor-like"/>
    <property type="match status" value="1"/>
</dbReference>
<dbReference type="InterPro" id="IPR017452">
    <property type="entry name" value="GPCR_Rhodpsn_7TM"/>
</dbReference>
<feature type="transmembrane region" description="Helical" evidence="10">
    <location>
        <begin position="36"/>
        <end position="59"/>
    </location>
</feature>
<evidence type="ECO:0000256" key="7">
    <source>
        <dbReference type="ARBA" id="ARBA00023224"/>
    </source>
</evidence>
<organism evidence="13 14">
    <name type="scientific">Helobdella robusta</name>
    <name type="common">Californian leech</name>
    <dbReference type="NCBI Taxonomy" id="6412"/>
    <lineage>
        <taxon>Eukaryota</taxon>
        <taxon>Metazoa</taxon>
        <taxon>Spiralia</taxon>
        <taxon>Lophotrochozoa</taxon>
        <taxon>Annelida</taxon>
        <taxon>Clitellata</taxon>
        <taxon>Hirudinea</taxon>
        <taxon>Rhynchobdellida</taxon>
        <taxon>Glossiphoniidae</taxon>
        <taxon>Helobdella</taxon>
    </lineage>
</organism>
<feature type="transmembrane region" description="Helical" evidence="10">
    <location>
        <begin position="71"/>
        <end position="99"/>
    </location>
</feature>
<evidence type="ECO:0000256" key="5">
    <source>
        <dbReference type="ARBA" id="ARBA00023136"/>
    </source>
</evidence>
<dbReference type="AlphaFoldDB" id="T1EUS5"/>
<evidence type="ECO:0000256" key="4">
    <source>
        <dbReference type="ARBA" id="ARBA00023040"/>
    </source>
</evidence>
<comment type="similarity">
    <text evidence="8">Belongs to the G-protein coupled receptor 1 family.</text>
</comment>
<gene>
    <name evidence="13" type="primary">20200325</name>
    <name evidence="12" type="ORF">HELRODRAFT_164023</name>
</gene>
<comment type="subcellular location">
    <subcellularLocation>
        <location evidence="1">Membrane</location>
        <topology evidence="1">Multi-pass membrane protein</topology>
    </subcellularLocation>
</comment>
<reference evidence="14" key="1">
    <citation type="submission" date="2012-12" db="EMBL/GenBank/DDBJ databases">
        <authorList>
            <person name="Hellsten U."/>
            <person name="Grimwood J."/>
            <person name="Chapman J.A."/>
            <person name="Shapiro H."/>
            <person name="Aerts A."/>
            <person name="Otillar R.P."/>
            <person name="Terry A.Y."/>
            <person name="Boore J.L."/>
            <person name="Simakov O."/>
            <person name="Marletaz F."/>
            <person name="Cho S.-J."/>
            <person name="Edsinger-Gonzales E."/>
            <person name="Havlak P."/>
            <person name="Kuo D.-H."/>
            <person name="Larsson T."/>
            <person name="Lv J."/>
            <person name="Arendt D."/>
            <person name="Savage R."/>
            <person name="Osoegawa K."/>
            <person name="de Jong P."/>
            <person name="Lindberg D.R."/>
            <person name="Seaver E.C."/>
            <person name="Weisblat D.A."/>
            <person name="Putnam N.H."/>
            <person name="Grigoriev I.V."/>
            <person name="Rokhsar D.S."/>
        </authorList>
    </citation>
    <scope>NUCLEOTIDE SEQUENCE</scope>
</reference>
<reference evidence="12 14" key="2">
    <citation type="journal article" date="2013" name="Nature">
        <title>Insights into bilaterian evolution from three spiralian genomes.</title>
        <authorList>
            <person name="Simakov O."/>
            <person name="Marletaz F."/>
            <person name="Cho S.J."/>
            <person name="Edsinger-Gonzales E."/>
            <person name="Havlak P."/>
            <person name="Hellsten U."/>
            <person name="Kuo D.H."/>
            <person name="Larsson T."/>
            <person name="Lv J."/>
            <person name="Arendt D."/>
            <person name="Savage R."/>
            <person name="Osoegawa K."/>
            <person name="de Jong P."/>
            <person name="Grimwood J."/>
            <person name="Chapman J.A."/>
            <person name="Shapiro H."/>
            <person name="Aerts A."/>
            <person name="Otillar R.P."/>
            <person name="Terry A.Y."/>
            <person name="Boore J.L."/>
            <person name="Grigoriev I.V."/>
            <person name="Lindberg D.R."/>
            <person name="Seaver E.C."/>
            <person name="Weisblat D.A."/>
            <person name="Putnam N.H."/>
            <person name="Rokhsar D.S."/>
        </authorList>
    </citation>
    <scope>NUCLEOTIDE SEQUENCE</scope>
</reference>
<evidence type="ECO:0000256" key="10">
    <source>
        <dbReference type="SAM" id="Phobius"/>
    </source>
</evidence>
<dbReference type="EMBL" id="KB097571">
    <property type="protein sequence ID" value="ESN94224.1"/>
    <property type="molecule type" value="Genomic_DNA"/>
</dbReference>
<dbReference type="EMBL" id="AMQM01001516">
    <property type="status" value="NOT_ANNOTATED_CDS"/>
    <property type="molecule type" value="Genomic_DNA"/>
</dbReference>
<feature type="domain" description="G-protein coupled receptors family 1 profile" evidence="11">
    <location>
        <begin position="51"/>
        <end position="400"/>
    </location>
</feature>
<dbReference type="Pfam" id="PF00001">
    <property type="entry name" value="7tm_1"/>
    <property type="match status" value="1"/>
</dbReference>
<dbReference type="GO" id="GO:0007186">
    <property type="term" value="P:G protein-coupled receptor signaling pathway"/>
    <property type="evidence" value="ECO:0000318"/>
    <property type="project" value="GO_Central"/>
</dbReference>
<dbReference type="CTD" id="20200325"/>
<evidence type="ECO:0000256" key="2">
    <source>
        <dbReference type="ARBA" id="ARBA00022692"/>
    </source>
</evidence>
<feature type="region of interest" description="Disordered" evidence="9">
    <location>
        <begin position="302"/>
        <end position="323"/>
    </location>
</feature>
<dbReference type="InterPro" id="IPR000276">
    <property type="entry name" value="GPCR_Rhodpsn"/>
</dbReference>